<keyword evidence="2" id="KW-1133">Transmembrane helix</keyword>
<accession>A0A517NJE2</accession>
<feature type="transmembrane region" description="Helical" evidence="2">
    <location>
        <begin position="188"/>
        <end position="206"/>
    </location>
</feature>
<feature type="binding site" evidence="1">
    <location>
        <position position="125"/>
    </location>
    <ligand>
        <name>Mg(2+)</name>
        <dbReference type="ChEBI" id="CHEBI:18420"/>
        <label>1</label>
    </ligand>
</feature>
<dbReference type="RefSeq" id="WP_145174910.1">
    <property type="nucleotide sequence ID" value="NZ_CP036525.1"/>
</dbReference>
<dbReference type="GO" id="GO:0016787">
    <property type="term" value="F:hydrolase activity"/>
    <property type="evidence" value="ECO:0007669"/>
    <property type="project" value="UniProtKB-KW"/>
</dbReference>
<dbReference type="Pfam" id="PF03747">
    <property type="entry name" value="ADP_ribosyl_GH"/>
    <property type="match status" value="2"/>
</dbReference>
<dbReference type="GO" id="GO:0046872">
    <property type="term" value="F:metal ion binding"/>
    <property type="evidence" value="ECO:0007669"/>
    <property type="project" value="UniProtKB-KW"/>
</dbReference>
<feature type="binding site" evidence="1">
    <location>
        <position position="124"/>
    </location>
    <ligand>
        <name>Mg(2+)</name>
        <dbReference type="ChEBI" id="CHEBI:18420"/>
        <label>1</label>
    </ligand>
</feature>
<dbReference type="InterPro" id="IPR050792">
    <property type="entry name" value="ADP-ribosylglycohydrolase"/>
</dbReference>
<comment type="cofactor">
    <cofactor evidence="1">
        <name>Mg(2+)</name>
        <dbReference type="ChEBI" id="CHEBI:18420"/>
    </cofactor>
    <text evidence="1">Binds 2 magnesium ions per subunit.</text>
</comment>
<gene>
    <name evidence="3" type="ORF">K227x_56630</name>
</gene>
<dbReference type="PANTHER" id="PTHR16222:SF12">
    <property type="entry name" value="ADP-RIBOSYLGLYCOHYDROLASE-RELATED"/>
    <property type="match status" value="1"/>
</dbReference>
<keyword evidence="4" id="KW-1185">Reference proteome</keyword>
<dbReference type="PANTHER" id="PTHR16222">
    <property type="entry name" value="ADP-RIBOSYLGLYCOHYDROLASE"/>
    <property type="match status" value="1"/>
</dbReference>
<organism evidence="3 4">
    <name type="scientific">Rubripirellula lacrimiformis</name>
    <dbReference type="NCBI Taxonomy" id="1930273"/>
    <lineage>
        <taxon>Bacteria</taxon>
        <taxon>Pseudomonadati</taxon>
        <taxon>Planctomycetota</taxon>
        <taxon>Planctomycetia</taxon>
        <taxon>Pirellulales</taxon>
        <taxon>Pirellulaceae</taxon>
        <taxon>Rubripirellula</taxon>
    </lineage>
</organism>
<dbReference type="EMBL" id="CP036525">
    <property type="protein sequence ID" value="QDT07237.1"/>
    <property type="molecule type" value="Genomic_DNA"/>
</dbReference>
<sequence length="213" mass="22586">MNRDAIIGCILGTAIGDALGLPYEGVSPQRAPRLLGPPDRFRFFFGRDAIGAEGCELSDLLRKAVESVRAVEGTAAFAGSMGLAKGVTGYTYHTMPVAIHAWLSHPNDFRQAVTTMIECGGDADTTAAIAGGIVGAGVGRAGIPAEWMDGIWEWPRSVAWMSALGESLADSLSGQPATMIKTPSINPVGVLLRNLLFLFVVLFHGFRRLAPPY</sequence>
<dbReference type="InterPro" id="IPR036705">
    <property type="entry name" value="Ribosyl_crysJ1_sf"/>
</dbReference>
<evidence type="ECO:0000256" key="1">
    <source>
        <dbReference type="PIRSR" id="PIRSR605502-1"/>
    </source>
</evidence>
<dbReference type="KEGG" id="rlc:K227x_56630"/>
<keyword evidence="1" id="KW-0479">Metal-binding</keyword>
<dbReference type="AlphaFoldDB" id="A0A517NJE2"/>
<evidence type="ECO:0000313" key="4">
    <source>
        <dbReference type="Proteomes" id="UP000318538"/>
    </source>
</evidence>
<feature type="binding site" evidence="1">
    <location>
        <position position="122"/>
    </location>
    <ligand>
        <name>Mg(2+)</name>
        <dbReference type="ChEBI" id="CHEBI:18420"/>
        <label>1</label>
    </ligand>
</feature>
<proteinExistence type="predicted"/>
<dbReference type="SUPFAM" id="SSF101478">
    <property type="entry name" value="ADP-ribosylglycohydrolase"/>
    <property type="match status" value="2"/>
</dbReference>
<dbReference type="Gene3D" id="1.10.4080.10">
    <property type="entry name" value="ADP-ribosylation/Crystallin J1"/>
    <property type="match status" value="2"/>
</dbReference>
<keyword evidence="1" id="KW-0460">Magnesium</keyword>
<evidence type="ECO:0000313" key="3">
    <source>
        <dbReference type="EMBL" id="QDT07237.1"/>
    </source>
</evidence>
<dbReference type="OrthoDB" id="9798107at2"/>
<keyword evidence="3" id="KW-0378">Hydrolase</keyword>
<dbReference type="InterPro" id="IPR005502">
    <property type="entry name" value="Ribosyl_crysJ1"/>
</dbReference>
<keyword evidence="2" id="KW-0812">Transmembrane</keyword>
<keyword evidence="2" id="KW-0472">Membrane</keyword>
<protein>
    <submittedName>
        <fullName evidence="3">ADP-ribosylglycohydrolase</fullName>
    </submittedName>
</protein>
<reference evidence="3 4" key="1">
    <citation type="submission" date="2019-02" db="EMBL/GenBank/DDBJ databases">
        <title>Deep-cultivation of Planctomycetes and their phenomic and genomic characterization uncovers novel biology.</title>
        <authorList>
            <person name="Wiegand S."/>
            <person name="Jogler M."/>
            <person name="Boedeker C."/>
            <person name="Pinto D."/>
            <person name="Vollmers J."/>
            <person name="Rivas-Marin E."/>
            <person name="Kohn T."/>
            <person name="Peeters S.H."/>
            <person name="Heuer A."/>
            <person name="Rast P."/>
            <person name="Oberbeckmann S."/>
            <person name="Bunk B."/>
            <person name="Jeske O."/>
            <person name="Meyerdierks A."/>
            <person name="Storesund J.E."/>
            <person name="Kallscheuer N."/>
            <person name="Luecker S."/>
            <person name="Lage O.M."/>
            <person name="Pohl T."/>
            <person name="Merkel B.J."/>
            <person name="Hornburger P."/>
            <person name="Mueller R.-W."/>
            <person name="Bruemmer F."/>
            <person name="Labrenz M."/>
            <person name="Spormann A.M."/>
            <person name="Op den Camp H."/>
            <person name="Overmann J."/>
            <person name="Amann R."/>
            <person name="Jetten M.S.M."/>
            <person name="Mascher T."/>
            <person name="Medema M.H."/>
            <person name="Devos D.P."/>
            <person name="Kaster A.-K."/>
            <person name="Ovreas L."/>
            <person name="Rohde M."/>
            <person name="Galperin M.Y."/>
            <person name="Jogler C."/>
        </authorList>
    </citation>
    <scope>NUCLEOTIDE SEQUENCE [LARGE SCALE GENOMIC DNA]</scope>
    <source>
        <strain evidence="3 4">K22_7</strain>
    </source>
</reference>
<evidence type="ECO:0000256" key="2">
    <source>
        <dbReference type="SAM" id="Phobius"/>
    </source>
</evidence>
<dbReference type="Proteomes" id="UP000318538">
    <property type="component" value="Chromosome"/>
</dbReference>
<name>A0A517NJE2_9BACT</name>